<dbReference type="VEuPathDB" id="FungiDB:BO70DRAFT_431427"/>
<dbReference type="RefSeq" id="XP_025396831.1">
    <property type="nucleotide sequence ID" value="XM_025548240.1"/>
</dbReference>
<feature type="region of interest" description="Disordered" evidence="1">
    <location>
        <begin position="137"/>
        <end position="186"/>
    </location>
</feature>
<evidence type="ECO:0000256" key="1">
    <source>
        <dbReference type="SAM" id="MobiDB-lite"/>
    </source>
</evidence>
<sequence>MLVLPRPEKRVTGMLTRELRASLPWNLGASGKSGEDVAEPPDPQLNEIEGMLARLRQHKTAVTRKAGFSVHAPEALRGHESENPEGVNEKEEKAKIGFRVHSRRNASSAQFRHASSTSLGSKQFICMGERAVLCPIPPLPPPKAEGEVHNRSGRSSQRKSPGGEQPADSKPKPAPGPIPMKNCGRGWYGVQYGHGGKYGH</sequence>
<proteinExistence type="predicted"/>
<gene>
    <name evidence="2" type="ORF">BO70DRAFT_431427</name>
</gene>
<dbReference type="EMBL" id="MSFL01000024">
    <property type="protein sequence ID" value="PWY73660.1"/>
    <property type="molecule type" value="Genomic_DNA"/>
</dbReference>
<reference evidence="2 3" key="1">
    <citation type="submission" date="2016-12" db="EMBL/GenBank/DDBJ databases">
        <title>The genomes of Aspergillus section Nigri reveals drivers in fungal speciation.</title>
        <authorList>
            <consortium name="DOE Joint Genome Institute"/>
            <person name="Vesth T.C."/>
            <person name="Nybo J."/>
            <person name="Theobald S."/>
            <person name="Brandl J."/>
            <person name="Frisvad J.C."/>
            <person name="Nielsen K.F."/>
            <person name="Lyhne E.K."/>
            <person name="Kogle M.E."/>
            <person name="Kuo A."/>
            <person name="Riley R."/>
            <person name="Clum A."/>
            <person name="Nolan M."/>
            <person name="Lipzen A."/>
            <person name="Salamov A."/>
            <person name="Henrissat B."/>
            <person name="Wiebenga A."/>
            <person name="De Vries R.P."/>
            <person name="Grigoriev I.V."/>
            <person name="Mortensen U.H."/>
            <person name="Andersen M.R."/>
            <person name="Baker S.E."/>
        </authorList>
    </citation>
    <scope>NUCLEOTIDE SEQUENCE [LARGE SCALE GENOMIC DNA]</scope>
    <source>
        <strain evidence="2 3">CBS 117.55</strain>
    </source>
</reference>
<organism evidence="2 3">
    <name type="scientific">Aspergillus heteromorphus CBS 117.55</name>
    <dbReference type="NCBI Taxonomy" id="1448321"/>
    <lineage>
        <taxon>Eukaryota</taxon>
        <taxon>Fungi</taxon>
        <taxon>Dikarya</taxon>
        <taxon>Ascomycota</taxon>
        <taxon>Pezizomycotina</taxon>
        <taxon>Eurotiomycetes</taxon>
        <taxon>Eurotiomycetidae</taxon>
        <taxon>Eurotiales</taxon>
        <taxon>Aspergillaceae</taxon>
        <taxon>Aspergillus</taxon>
        <taxon>Aspergillus subgen. Circumdati</taxon>
    </lineage>
</organism>
<dbReference type="Proteomes" id="UP000247233">
    <property type="component" value="Unassembled WGS sequence"/>
</dbReference>
<evidence type="ECO:0000313" key="2">
    <source>
        <dbReference type="EMBL" id="PWY73660.1"/>
    </source>
</evidence>
<protein>
    <submittedName>
        <fullName evidence="2">Uncharacterized protein</fullName>
    </submittedName>
</protein>
<dbReference type="AlphaFoldDB" id="A0A317VP09"/>
<evidence type="ECO:0000313" key="3">
    <source>
        <dbReference type="Proteomes" id="UP000247233"/>
    </source>
</evidence>
<accession>A0A317VP09</accession>
<dbReference type="GeneID" id="37070477"/>
<comment type="caution">
    <text evidence="2">The sequence shown here is derived from an EMBL/GenBank/DDBJ whole genome shotgun (WGS) entry which is preliminary data.</text>
</comment>
<name>A0A317VP09_9EURO</name>
<keyword evidence="3" id="KW-1185">Reference proteome</keyword>